<proteinExistence type="predicted"/>
<evidence type="ECO:0000313" key="2">
    <source>
        <dbReference type="EMBL" id="ORY04944.1"/>
    </source>
</evidence>
<dbReference type="InterPro" id="IPR010730">
    <property type="entry name" value="HET"/>
</dbReference>
<evidence type="ECO:0000313" key="3">
    <source>
        <dbReference type="Proteomes" id="UP000193144"/>
    </source>
</evidence>
<organism evidence="2 3">
    <name type="scientific">Clohesyomyces aquaticus</name>
    <dbReference type="NCBI Taxonomy" id="1231657"/>
    <lineage>
        <taxon>Eukaryota</taxon>
        <taxon>Fungi</taxon>
        <taxon>Dikarya</taxon>
        <taxon>Ascomycota</taxon>
        <taxon>Pezizomycotina</taxon>
        <taxon>Dothideomycetes</taxon>
        <taxon>Pleosporomycetidae</taxon>
        <taxon>Pleosporales</taxon>
        <taxon>Lindgomycetaceae</taxon>
        <taxon>Clohesyomyces</taxon>
    </lineage>
</organism>
<sequence>MRDIYQAASRVLVWLGMADKDSDQAMWLVNSISETNSSPNEDDNEAWDALVKLCQRTW</sequence>
<dbReference type="AlphaFoldDB" id="A0A1Y1Z492"/>
<gene>
    <name evidence="2" type="ORF">BCR34DRAFT_572335</name>
</gene>
<dbReference type="Pfam" id="PF06985">
    <property type="entry name" value="HET"/>
    <property type="match status" value="1"/>
</dbReference>
<dbReference type="Proteomes" id="UP000193144">
    <property type="component" value="Unassembled WGS sequence"/>
</dbReference>
<feature type="domain" description="Heterokaryon incompatibility" evidence="1">
    <location>
        <begin position="1"/>
        <end position="58"/>
    </location>
</feature>
<accession>A0A1Y1Z492</accession>
<dbReference type="EMBL" id="MCFA01000130">
    <property type="protein sequence ID" value="ORY04944.1"/>
    <property type="molecule type" value="Genomic_DNA"/>
</dbReference>
<dbReference type="OrthoDB" id="3694607at2759"/>
<evidence type="ECO:0000259" key="1">
    <source>
        <dbReference type="Pfam" id="PF06985"/>
    </source>
</evidence>
<keyword evidence="3" id="KW-1185">Reference proteome</keyword>
<name>A0A1Y1Z492_9PLEO</name>
<reference evidence="2 3" key="1">
    <citation type="submission" date="2016-07" db="EMBL/GenBank/DDBJ databases">
        <title>Pervasive Adenine N6-methylation of Active Genes in Fungi.</title>
        <authorList>
            <consortium name="DOE Joint Genome Institute"/>
            <person name="Mondo S.J."/>
            <person name="Dannebaum R.O."/>
            <person name="Kuo R.C."/>
            <person name="Labutti K."/>
            <person name="Haridas S."/>
            <person name="Kuo A."/>
            <person name="Salamov A."/>
            <person name="Ahrendt S.R."/>
            <person name="Lipzen A."/>
            <person name="Sullivan W."/>
            <person name="Andreopoulos W.B."/>
            <person name="Clum A."/>
            <person name="Lindquist E."/>
            <person name="Daum C."/>
            <person name="Ramamoorthy G.K."/>
            <person name="Gryganskyi A."/>
            <person name="Culley D."/>
            <person name="Magnuson J.K."/>
            <person name="James T.Y."/>
            <person name="O'Malley M.A."/>
            <person name="Stajich J.E."/>
            <person name="Spatafora J.W."/>
            <person name="Visel A."/>
            <person name="Grigoriev I.V."/>
        </authorList>
    </citation>
    <scope>NUCLEOTIDE SEQUENCE [LARGE SCALE GENOMIC DNA]</scope>
    <source>
        <strain evidence="2 3">CBS 115471</strain>
    </source>
</reference>
<protein>
    <recommendedName>
        <fullName evidence="1">Heterokaryon incompatibility domain-containing protein</fullName>
    </recommendedName>
</protein>
<comment type="caution">
    <text evidence="2">The sequence shown here is derived from an EMBL/GenBank/DDBJ whole genome shotgun (WGS) entry which is preliminary data.</text>
</comment>